<evidence type="ECO:0000313" key="2">
    <source>
        <dbReference type="EMBL" id="SDE84201.1"/>
    </source>
</evidence>
<sequence>MLKCIVTTLACLMSLSSPVWAQDLTCPHEQKLASCAEGLIWDSKTSTCVEQVMG</sequence>
<evidence type="ECO:0008006" key="4">
    <source>
        <dbReference type="Google" id="ProtNLM"/>
    </source>
</evidence>
<dbReference type="Proteomes" id="UP000182284">
    <property type="component" value="Unassembled WGS sequence"/>
</dbReference>
<protein>
    <recommendedName>
        <fullName evidence="4">Chitin-binding type-2 domain-containing protein</fullName>
    </recommendedName>
</protein>
<feature type="signal peptide" evidence="1">
    <location>
        <begin position="1"/>
        <end position="21"/>
    </location>
</feature>
<reference evidence="2 3" key="1">
    <citation type="submission" date="2016-10" db="EMBL/GenBank/DDBJ databases">
        <authorList>
            <person name="de Groot N.N."/>
        </authorList>
    </citation>
    <scope>NUCLEOTIDE SEQUENCE [LARGE SCALE GENOMIC DNA]</scope>
    <source>
        <strain evidence="2 3">DSM 27375</strain>
    </source>
</reference>
<dbReference type="AlphaFoldDB" id="A0A1G7G7V9"/>
<keyword evidence="1" id="KW-0732">Signal</keyword>
<dbReference type="EMBL" id="FNBL01000001">
    <property type="protein sequence ID" value="SDE84201.1"/>
    <property type="molecule type" value="Genomic_DNA"/>
</dbReference>
<evidence type="ECO:0000313" key="3">
    <source>
        <dbReference type="Proteomes" id="UP000182284"/>
    </source>
</evidence>
<accession>A0A1G7G7V9</accession>
<evidence type="ECO:0000256" key="1">
    <source>
        <dbReference type="SAM" id="SignalP"/>
    </source>
</evidence>
<proteinExistence type="predicted"/>
<gene>
    <name evidence="2" type="ORF">SAMN04488117_101434</name>
</gene>
<feature type="chain" id="PRO_5010321450" description="Chitin-binding type-2 domain-containing protein" evidence="1">
    <location>
        <begin position="22"/>
        <end position="54"/>
    </location>
</feature>
<dbReference type="RefSeq" id="WP_176832806.1">
    <property type="nucleotide sequence ID" value="NZ_FNBL01000001.1"/>
</dbReference>
<name>A0A1G7G7V9_9RHOB</name>
<organism evidence="2 3">
    <name type="scientific">Celeribacter baekdonensis</name>
    <dbReference type="NCBI Taxonomy" id="875171"/>
    <lineage>
        <taxon>Bacteria</taxon>
        <taxon>Pseudomonadati</taxon>
        <taxon>Pseudomonadota</taxon>
        <taxon>Alphaproteobacteria</taxon>
        <taxon>Rhodobacterales</taxon>
        <taxon>Roseobacteraceae</taxon>
        <taxon>Celeribacter</taxon>
    </lineage>
</organism>